<comment type="subcellular location">
    <subcellularLocation>
        <location evidence="1">Nucleus</location>
    </subcellularLocation>
</comment>
<dbReference type="EMBL" id="JBFXLU010000064">
    <property type="protein sequence ID" value="KAL2846380.1"/>
    <property type="molecule type" value="Genomic_DNA"/>
</dbReference>
<dbReference type="Pfam" id="PF04082">
    <property type="entry name" value="Fungal_trans"/>
    <property type="match status" value="1"/>
</dbReference>
<evidence type="ECO:0000256" key="2">
    <source>
        <dbReference type="ARBA" id="ARBA00022723"/>
    </source>
</evidence>
<dbReference type="InterPro" id="IPR036864">
    <property type="entry name" value="Zn2-C6_fun-type_DNA-bd_sf"/>
</dbReference>
<dbReference type="InterPro" id="IPR050815">
    <property type="entry name" value="TF_fung"/>
</dbReference>
<evidence type="ECO:0000256" key="5">
    <source>
        <dbReference type="ARBA" id="ARBA00023163"/>
    </source>
</evidence>
<evidence type="ECO:0000313" key="8">
    <source>
        <dbReference type="EMBL" id="KAL2846380.1"/>
    </source>
</evidence>
<dbReference type="PANTHER" id="PTHR47338:SF4">
    <property type="entry name" value="ZN(II)2CYS6 TRANSCRIPTION FACTOR (EUROFUNG)"/>
    <property type="match status" value="1"/>
</dbReference>
<evidence type="ECO:0000256" key="6">
    <source>
        <dbReference type="ARBA" id="ARBA00023242"/>
    </source>
</evidence>
<dbReference type="SMART" id="SM00066">
    <property type="entry name" value="GAL4"/>
    <property type="match status" value="1"/>
</dbReference>
<evidence type="ECO:0000313" key="9">
    <source>
        <dbReference type="Proteomes" id="UP001610446"/>
    </source>
</evidence>
<dbReference type="PROSITE" id="PS00463">
    <property type="entry name" value="ZN2_CY6_FUNGAL_1"/>
    <property type="match status" value="1"/>
</dbReference>
<sequence length="608" mass="69169">MSTRRIQRVHGPYQRAARACINCRRKKARCPGETPECSTCVRLHQECSYSASNDQTTTKITNRHTNLSTEQTAARLDKLEQYLRHIDEKLERLLPNPEGYNSHTKTWDSSITGIETPTSSRDPLLSLLSLPKPSAQMHLLPAYDEQLILVDCYFSYFHSQPYSLFHESDFRIRFHTGNVPDHLLLAVMVNALRFVDNSTGIEERLQTAATFADSAWQAINKDCFSGKGVVDLPVIQTLILLCIFDVTAGNRRHNSAWVKIGIAVRLAQDSRLTEEAEVPLSLSEKEERRRVFWSLYLLERLLSCGRCRPPAILDLTCSLQLPSDEDNYYANMEEPTPTLLAIYTNSTGQSPRLSASGAVIVTASLLSQCAQYMLHKQHISHGNVPWHPQSQHSALVPRMMQLEAQLGTSEPLEDVLRARCYEPGIVDQSISGPLVFSRLLFYLCQCLAWHPFLLREQMFVAQILPPKLFWNQVKEMSLNASNDMLDLIHRAKQAGCMLISSFSGYCATVAATIQALHYSSRTPREDVCSETWYQHCSHHLRWLSGYWQNSVTMVSNLENLCKNIGKYSDVLSGDPCRSRLDAHDRDLMWSLLDYSTISKENTRDFYKN</sequence>
<gene>
    <name evidence="8" type="ORF">BJY01DRAFT_247284</name>
</gene>
<evidence type="ECO:0000256" key="4">
    <source>
        <dbReference type="ARBA" id="ARBA00023125"/>
    </source>
</evidence>
<keyword evidence="2" id="KW-0479">Metal-binding</keyword>
<evidence type="ECO:0000256" key="3">
    <source>
        <dbReference type="ARBA" id="ARBA00023015"/>
    </source>
</evidence>
<dbReference type="Proteomes" id="UP001610446">
    <property type="component" value="Unassembled WGS sequence"/>
</dbReference>
<dbReference type="SMART" id="SM00906">
    <property type="entry name" value="Fungal_trans"/>
    <property type="match status" value="1"/>
</dbReference>
<dbReference type="CDD" id="cd12148">
    <property type="entry name" value="fungal_TF_MHR"/>
    <property type="match status" value="1"/>
</dbReference>
<dbReference type="InterPro" id="IPR007219">
    <property type="entry name" value="XnlR_reg_dom"/>
</dbReference>
<dbReference type="PANTHER" id="PTHR47338">
    <property type="entry name" value="ZN(II)2CYS6 TRANSCRIPTION FACTOR (EUROFUNG)-RELATED"/>
    <property type="match status" value="1"/>
</dbReference>
<evidence type="ECO:0000259" key="7">
    <source>
        <dbReference type="PROSITE" id="PS50048"/>
    </source>
</evidence>
<keyword evidence="9" id="KW-1185">Reference proteome</keyword>
<keyword evidence="6" id="KW-0539">Nucleus</keyword>
<comment type="caution">
    <text evidence="8">The sequence shown here is derived from an EMBL/GenBank/DDBJ whole genome shotgun (WGS) entry which is preliminary data.</text>
</comment>
<keyword evidence="3" id="KW-0805">Transcription regulation</keyword>
<protein>
    <submittedName>
        <fullName evidence="8">Fungal-specific transcription factor domain-containing protein</fullName>
    </submittedName>
</protein>
<organism evidence="8 9">
    <name type="scientific">Aspergillus pseudoustus</name>
    <dbReference type="NCBI Taxonomy" id="1810923"/>
    <lineage>
        <taxon>Eukaryota</taxon>
        <taxon>Fungi</taxon>
        <taxon>Dikarya</taxon>
        <taxon>Ascomycota</taxon>
        <taxon>Pezizomycotina</taxon>
        <taxon>Eurotiomycetes</taxon>
        <taxon>Eurotiomycetidae</taxon>
        <taxon>Eurotiales</taxon>
        <taxon>Aspergillaceae</taxon>
        <taxon>Aspergillus</taxon>
        <taxon>Aspergillus subgen. Nidulantes</taxon>
    </lineage>
</organism>
<evidence type="ECO:0000256" key="1">
    <source>
        <dbReference type="ARBA" id="ARBA00004123"/>
    </source>
</evidence>
<keyword evidence="4" id="KW-0238">DNA-binding</keyword>
<dbReference type="SUPFAM" id="SSF57701">
    <property type="entry name" value="Zn2/Cys6 DNA-binding domain"/>
    <property type="match status" value="1"/>
</dbReference>
<accession>A0ABR4K268</accession>
<feature type="domain" description="Zn(2)-C6 fungal-type" evidence="7">
    <location>
        <begin position="19"/>
        <end position="49"/>
    </location>
</feature>
<dbReference type="InterPro" id="IPR001138">
    <property type="entry name" value="Zn2Cys6_DnaBD"/>
</dbReference>
<name>A0ABR4K268_9EURO</name>
<keyword evidence="5" id="KW-0804">Transcription</keyword>
<proteinExistence type="predicted"/>
<dbReference type="PROSITE" id="PS50048">
    <property type="entry name" value="ZN2_CY6_FUNGAL_2"/>
    <property type="match status" value="1"/>
</dbReference>
<dbReference type="Pfam" id="PF00172">
    <property type="entry name" value="Zn_clus"/>
    <property type="match status" value="1"/>
</dbReference>
<reference evidence="8 9" key="1">
    <citation type="submission" date="2024-07" db="EMBL/GenBank/DDBJ databases">
        <title>Section-level genome sequencing and comparative genomics of Aspergillus sections Usti and Cavernicolus.</title>
        <authorList>
            <consortium name="Lawrence Berkeley National Laboratory"/>
            <person name="Nybo J.L."/>
            <person name="Vesth T.C."/>
            <person name="Theobald S."/>
            <person name="Frisvad J.C."/>
            <person name="Larsen T.O."/>
            <person name="Kjaerboelling I."/>
            <person name="Rothschild-Mancinelli K."/>
            <person name="Lyhne E.K."/>
            <person name="Kogle M.E."/>
            <person name="Barry K."/>
            <person name="Clum A."/>
            <person name="Na H."/>
            <person name="Ledsgaard L."/>
            <person name="Lin J."/>
            <person name="Lipzen A."/>
            <person name="Kuo A."/>
            <person name="Riley R."/>
            <person name="Mondo S."/>
            <person name="Labutti K."/>
            <person name="Haridas S."/>
            <person name="Pangalinan J."/>
            <person name="Salamov A.A."/>
            <person name="Simmons B.A."/>
            <person name="Magnuson J.K."/>
            <person name="Chen J."/>
            <person name="Drula E."/>
            <person name="Henrissat B."/>
            <person name="Wiebenga A."/>
            <person name="Lubbers R.J."/>
            <person name="Gomes A.C."/>
            <person name="Makela M.R."/>
            <person name="Stajich J."/>
            <person name="Grigoriev I.V."/>
            <person name="Mortensen U.H."/>
            <person name="De Vries R.P."/>
            <person name="Baker S.E."/>
            <person name="Andersen M.R."/>
        </authorList>
    </citation>
    <scope>NUCLEOTIDE SEQUENCE [LARGE SCALE GENOMIC DNA]</scope>
    <source>
        <strain evidence="8 9">CBS 123904</strain>
    </source>
</reference>
<dbReference type="CDD" id="cd00067">
    <property type="entry name" value="GAL4"/>
    <property type="match status" value="1"/>
</dbReference>
<dbReference type="Gene3D" id="4.10.240.10">
    <property type="entry name" value="Zn(2)-C6 fungal-type DNA-binding domain"/>
    <property type="match status" value="1"/>
</dbReference>